<feature type="domain" description="Microcystin LR degradation protein MlrC N-terminal" evidence="2">
    <location>
        <begin position="34"/>
        <end position="322"/>
    </location>
</feature>
<evidence type="ECO:0000259" key="1">
    <source>
        <dbReference type="Pfam" id="PF07171"/>
    </source>
</evidence>
<organism evidence="3">
    <name type="scientific">marine metagenome</name>
    <dbReference type="NCBI Taxonomy" id="408172"/>
    <lineage>
        <taxon>unclassified sequences</taxon>
        <taxon>metagenomes</taxon>
        <taxon>ecological metagenomes</taxon>
    </lineage>
</organism>
<dbReference type="PIRSF" id="PIRSF012702">
    <property type="entry name" value="UCP012702"/>
    <property type="match status" value="1"/>
</dbReference>
<dbReference type="InterPro" id="IPR010799">
    <property type="entry name" value="MlrC_C"/>
</dbReference>
<dbReference type="Pfam" id="PF07171">
    <property type="entry name" value="MlrC_C"/>
    <property type="match status" value="1"/>
</dbReference>
<accession>A0A381NSA6</accession>
<protein>
    <recommendedName>
        <fullName evidence="4">Microcystin LR degradation protein MlrC N-terminal domain-containing protein</fullName>
    </recommendedName>
</protein>
<evidence type="ECO:0000259" key="2">
    <source>
        <dbReference type="Pfam" id="PF07364"/>
    </source>
</evidence>
<feature type="non-terminal residue" evidence="3">
    <location>
        <position position="1"/>
    </location>
</feature>
<dbReference type="Pfam" id="PF07364">
    <property type="entry name" value="DUF1485"/>
    <property type="match status" value="1"/>
</dbReference>
<reference evidence="3" key="1">
    <citation type="submission" date="2018-05" db="EMBL/GenBank/DDBJ databases">
        <authorList>
            <person name="Lanie J.A."/>
            <person name="Ng W.-L."/>
            <person name="Kazmierczak K.M."/>
            <person name="Andrzejewski T.M."/>
            <person name="Davidsen T.M."/>
            <person name="Wayne K.J."/>
            <person name="Tettelin H."/>
            <person name="Glass J.I."/>
            <person name="Rusch D."/>
            <person name="Podicherti R."/>
            <person name="Tsui H.-C.T."/>
            <person name="Winkler M.E."/>
        </authorList>
    </citation>
    <scope>NUCLEOTIDE SEQUENCE</scope>
</reference>
<evidence type="ECO:0000313" key="3">
    <source>
        <dbReference type="EMBL" id="SUZ57472.1"/>
    </source>
</evidence>
<dbReference type="EMBL" id="UINC01000559">
    <property type="protein sequence ID" value="SUZ57472.1"/>
    <property type="molecule type" value="Genomic_DNA"/>
</dbReference>
<name>A0A381NSA6_9ZZZZ</name>
<feature type="non-terminal residue" evidence="3">
    <location>
        <position position="518"/>
    </location>
</feature>
<dbReference type="InterPro" id="IPR009197">
    <property type="entry name" value="MlrC"/>
</dbReference>
<proteinExistence type="predicted"/>
<feature type="domain" description="Microcystin LR degradation protein MlrC C-terminal" evidence="1">
    <location>
        <begin position="331"/>
        <end position="504"/>
    </location>
</feature>
<dbReference type="InterPro" id="IPR015995">
    <property type="entry name" value="MlrC_N"/>
</dbReference>
<gene>
    <name evidence="3" type="ORF">METZ01_LOCUS10326</name>
</gene>
<sequence length="518" mass="58120">VTWKKKYIVWRRRENQQNTLVIMKSRKSSMNNFRVAVGQIYQETNSFSPRLTGIADFRSRYLLKGTQLIDDLRGTQTEIGGFVQVLERANVTVIPTVAAWAMPGGRVEKDAYELLSQELLKSIQRQTQLDGVLLSLHGAMLAEHLDDADGQLLEEVRQVTGPDCYLVVALDWHANLTDQMLNAADIVVGYKTYPHQDLFETGQRAARRMLEFLDERKHRHCHVKRIPLIAPVLTSQSERQPMKKVIASFDELEGKYPDVTASIFLTQPWLDIEDFASTAVLYFGKSIDARDRFDSVIDDLWNRREEFLIDVPETSSAIDQALSEDISPVIVVDLGDVVLAGAPGTGTKLFEQIHDHPGQPRAVLPLCAPELVSHWKGCERGQEVSANIENAEGGMVEISGRIVRVSDEKYRLGGMFLSGIEFDPGTRIVLKVDHVTVVLTSIPESAQDPNFYTSLGIDLKNLQIIVVKSHNTFKPAYAEVTQTIKYADTPGATTIDLSLLPYEKLPRPLFPLDTEGFF</sequence>
<evidence type="ECO:0008006" key="4">
    <source>
        <dbReference type="Google" id="ProtNLM"/>
    </source>
</evidence>
<dbReference type="AlphaFoldDB" id="A0A381NSA6"/>